<evidence type="ECO:0000313" key="8">
    <source>
        <dbReference type="EMBL" id="KKN40035.1"/>
    </source>
</evidence>
<organism evidence="8">
    <name type="scientific">marine sediment metagenome</name>
    <dbReference type="NCBI Taxonomy" id="412755"/>
    <lineage>
        <taxon>unclassified sequences</taxon>
        <taxon>metagenomes</taxon>
        <taxon>ecological metagenomes</taxon>
    </lineage>
</organism>
<evidence type="ECO:0000259" key="7">
    <source>
        <dbReference type="Pfam" id="PF09459"/>
    </source>
</evidence>
<accession>A0A0F9Q7Q7</accession>
<reference evidence="8" key="1">
    <citation type="journal article" date="2015" name="Nature">
        <title>Complex archaea that bridge the gap between prokaryotes and eukaryotes.</title>
        <authorList>
            <person name="Spang A."/>
            <person name="Saw J.H."/>
            <person name="Jorgensen S.L."/>
            <person name="Zaremba-Niedzwiedzka K."/>
            <person name="Martijn J."/>
            <person name="Lind A.E."/>
            <person name="van Eijk R."/>
            <person name="Schleper C."/>
            <person name="Guy L."/>
            <person name="Ettema T.J."/>
        </authorList>
    </citation>
    <scope>NUCLEOTIDE SEQUENCE</scope>
</reference>
<feature type="domain" description="Cytochrome c-552/DMSO reductase-like haem-binding" evidence="7">
    <location>
        <begin position="2"/>
        <end position="282"/>
    </location>
</feature>
<dbReference type="Gene3D" id="2.60.40.1190">
    <property type="match status" value="1"/>
</dbReference>
<evidence type="ECO:0000256" key="3">
    <source>
        <dbReference type="ARBA" id="ARBA00022723"/>
    </source>
</evidence>
<gene>
    <name evidence="8" type="ORF">LCGC14_0737290</name>
</gene>
<keyword evidence="5" id="KW-0408">Iron</keyword>
<protein>
    <recommendedName>
        <fullName evidence="7">Cytochrome c-552/DMSO reductase-like haem-binding domain-containing protein</fullName>
    </recommendedName>
</protein>
<proteinExistence type="predicted"/>
<dbReference type="Pfam" id="PF09459">
    <property type="entry name" value="EB_dh"/>
    <property type="match status" value="1"/>
</dbReference>
<evidence type="ECO:0000256" key="6">
    <source>
        <dbReference type="SAM" id="MobiDB-lite"/>
    </source>
</evidence>
<keyword evidence="4" id="KW-0249">Electron transport</keyword>
<feature type="region of interest" description="Disordered" evidence="6">
    <location>
        <begin position="140"/>
        <end position="166"/>
    </location>
</feature>
<dbReference type="EMBL" id="LAZR01001729">
    <property type="protein sequence ID" value="KKN40035.1"/>
    <property type="molecule type" value="Genomic_DNA"/>
</dbReference>
<keyword evidence="2" id="KW-0349">Heme</keyword>
<dbReference type="AlphaFoldDB" id="A0A0F9Q7Q7"/>
<keyword evidence="1" id="KW-0813">Transport</keyword>
<evidence type="ECO:0000256" key="2">
    <source>
        <dbReference type="ARBA" id="ARBA00022617"/>
    </source>
</evidence>
<dbReference type="InterPro" id="IPR019020">
    <property type="entry name" value="Cyt-c552/DMSO_Rdtase_haem-bd"/>
</dbReference>
<dbReference type="GO" id="GO:0046872">
    <property type="term" value="F:metal ion binding"/>
    <property type="evidence" value="ECO:0007669"/>
    <property type="project" value="UniProtKB-KW"/>
</dbReference>
<sequence length="297" mass="32729">MGIKAVYTEKDLFILANWNDSTLSMVRGGSWIWDANAWNSKREGQSEDRIAFFWPINIANFAQMGCLVKCHPQYGASGAFLDVPDQRGDMWHMKAARSLGVTSQYQSGSPVISDDHQATAGAFTLIGYADDKYVTYEDAANLPEDGGRHGDSGKSTYGRNRSEDKSAPLYLEKNPTDYLDAMVLTQAEVDAAEVIEVAGATVDEINKYWGNYQILGAVVPERILREPSESRADIKQAGTWSNGEWTVEIKRALDTGNDDDIQFSDLSLNYLFGVSVMDNAGGDAHIFSGVNSLHFVE</sequence>
<evidence type="ECO:0000256" key="5">
    <source>
        <dbReference type="ARBA" id="ARBA00023004"/>
    </source>
</evidence>
<evidence type="ECO:0000256" key="1">
    <source>
        <dbReference type="ARBA" id="ARBA00022448"/>
    </source>
</evidence>
<keyword evidence="3" id="KW-0479">Metal-binding</keyword>
<dbReference type="GO" id="GO:0020037">
    <property type="term" value="F:heme binding"/>
    <property type="evidence" value="ECO:0007669"/>
    <property type="project" value="InterPro"/>
</dbReference>
<comment type="caution">
    <text evidence="8">The sequence shown here is derived from an EMBL/GenBank/DDBJ whole genome shotgun (WGS) entry which is preliminary data.</text>
</comment>
<name>A0A0F9Q7Q7_9ZZZZ</name>
<evidence type="ECO:0000256" key="4">
    <source>
        <dbReference type="ARBA" id="ARBA00022982"/>
    </source>
</evidence>